<name>A0ABD1FFH2_HYPHA</name>
<dbReference type="InterPro" id="IPR018200">
    <property type="entry name" value="USP_CS"/>
</dbReference>
<dbReference type="InterPro" id="IPR049407">
    <property type="entry name" value="Usp38-like_N"/>
</dbReference>
<organism evidence="4 5">
    <name type="scientific">Hypothenemus hampei</name>
    <name type="common">Coffee berry borer</name>
    <dbReference type="NCBI Taxonomy" id="57062"/>
    <lineage>
        <taxon>Eukaryota</taxon>
        <taxon>Metazoa</taxon>
        <taxon>Ecdysozoa</taxon>
        <taxon>Arthropoda</taxon>
        <taxon>Hexapoda</taxon>
        <taxon>Insecta</taxon>
        <taxon>Pterygota</taxon>
        <taxon>Neoptera</taxon>
        <taxon>Endopterygota</taxon>
        <taxon>Coleoptera</taxon>
        <taxon>Polyphaga</taxon>
        <taxon>Cucujiformia</taxon>
        <taxon>Curculionidae</taxon>
        <taxon>Scolytinae</taxon>
        <taxon>Hypothenemus</taxon>
    </lineage>
</organism>
<evidence type="ECO:0000259" key="3">
    <source>
        <dbReference type="PROSITE" id="PS50235"/>
    </source>
</evidence>
<protein>
    <recommendedName>
        <fullName evidence="3">USP domain-containing protein</fullName>
    </recommendedName>
</protein>
<evidence type="ECO:0000256" key="2">
    <source>
        <dbReference type="SAM" id="MobiDB-lite"/>
    </source>
</evidence>
<dbReference type="PROSITE" id="PS50235">
    <property type="entry name" value="USP_3"/>
    <property type="match status" value="1"/>
</dbReference>
<dbReference type="EMBL" id="JBDJPC010000001">
    <property type="protein sequence ID" value="KAL1518031.1"/>
    <property type="molecule type" value="Genomic_DNA"/>
</dbReference>
<accession>A0ABD1FFH2</accession>
<reference evidence="4 5" key="1">
    <citation type="submission" date="2024-05" db="EMBL/GenBank/DDBJ databases">
        <title>Genetic variation in Jamaican populations of the coffee berry borer (Hypothenemus hampei).</title>
        <authorList>
            <person name="Errbii M."/>
            <person name="Myrie A."/>
        </authorList>
    </citation>
    <scope>NUCLEOTIDE SEQUENCE [LARGE SCALE GENOMIC DNA]</scope>
    <source>
        <strain evidence="4">JA-Hopewell-2020-01-JO</strain>
        <tissue evidence="4">Whole body</tissue>
    </source>
</reference>
<dbReference type="Proteomes" id="UP001566132">
    <property type="component" value="Unassembled WGS sequence"/>
</dbReference>
<dbReference type="InterPro" id="IPR001394">
    <property type="entry name" value="Peptidase_C19_UCH"/>
</dbReference>
<feature type="domain" description="USP" evidence="3">
    <location>
        <begin position="300"/>
        <end position="590"/>
    </location>
</feature>
<evidence type="ECO:0000313" key="5">
    <source>
        <dbReference type="Proteomes" id="UP001566132"/>
    </source>
</evidence>
<comment type="similarity">
    <text evidence="1">Belongs to the peptidase C19 family.</text>
</comment>
<keyword evidence="5" id="KW-1185">Reference proteome</keyword>
<dbReference type="SUPFAM" id="SSF54001">
    <property type="entry name" value="Cysteine proteinases"/>
    <property type="match status" value="1"/>
</dbReference>
<dbReference type="InterPro" id="IPR050164">
    <property type="entry name" value="Peptidase_C19"/>
</dbReference>
<feature type="region of interest" description="Disordered" evidence="2">
    <location>
        <begin position="625"/>
        <end position="646"/>
    </location>
</feature>
<comment type="caution">
    <text evidence="4">The sequence shown here is derived from an EMBL/GenBank/DDBJ whole genome shotgun (WGS) entry which is preliminary data.</text>
</comment>
<dbReference type="InterPro" id="IPR028889">
    <property type="entry name" value="USP"/>
</dbReference>
<proteinExistence type="inferred from homology"/>
<dbReference type="Pfam" id="PF21246">
    <property type="entry name" value="Usp38-like_N"/>
    <property type="match status" value="1"/>
</dbReference>
<dbReference type="PROSITE" id="PS00972">
    <property type="entry name" value="USP_1"/>
    <property type="match status" value="1"/>
</dbReference>
<dbReference type="InterPro" id="IPR038765">
    <property type="entry name" value="Papain-like_cys_pep_sf"/>
</dbReference>
<dbReference type="Pfam" id="PF00443">
    <property type="entry name" value="UCH"/>
    <property type="match status" value="1"/>
</dbReference>
<dbReference type="PANTHER" id="PTHR24006">
    <property type="entry name" value="UBIQUITIN CARBOXYL-TERMINAL HYDROLASE"/>
    <property type="match status" value="1"/>
</dbReference>
<dbReference type="Gene3D" id="3.90.70.10">
    <property type="entry name" value="Cysteine proteinases"/>
    <property type="match status" value="1"/>
</dbReference>
<gene>
    <name evidence="4" type="ORF">ABEB36_001717</name>
</gene>
<dbReference type="AlphaFoldDB" id="A0ABD1FFH2"/>
<evidence type="ECO:0000313" key="4">
    <source>
        <dbReference type="EMBL" id="KAL1518031.1"/>
    </source>
</evidence>
<sequence length="657" mass="74861">MAVKHKNVVGPVNHSHDVRLEVILRALQYIPQESLDINVYSKIVMWLGTVAVPSNPTVYMKFMDDIQIIQRLLIKASESRNLICVCTTALYNEISNPDKCPSPVMSIVLQLIKPEFLPEAVKFILRQGYSEQNLEKALNTLCLWLTKWIWTENLGPLILAFMKGLEQKRFTDILMDITLHHIESLFKLIIIPENRCGVFLVVHHMLSSKQRSSEVFHKIIPQVPSVLTQLSKDETSKPYLYELVNLISSLIDQFPGYDELYEPITHVLDPFRVEASLQKPLNTYSWPDTRPSPLLTVIKVGLYNLGNTCYMNSVLQALFMIKPFRNKMLSHTKAVMPALFSKLQALFALLQHSNKSSLSPRDILALLRPNGFLMGHQHDSSEFLWYLLDTLHEQEKSVCDQESTTVVQECFGGKTMTISHCGECGTKSEKEDNFRELQLSIPHCADTQSVQQLLNYFLQSEKLYGDNQYRCDVCDRLTDGERITKIVSLPKHLVLTLKHFRYDQKSQTRTKLLQEVHLDNRICLEETYYDLYAAVVHHGSSVDSGHYYTFAKDSSQWYKFNDSSVNKSSEDSLHQLKPPESPYILFYSKENLVELEDLPWDALPSALKEVVTRDCAEMEKSGPKMNGIGWKKDDRPPPGCGGGGAFGGGTPGNMFVC</sequence>
<evidence type="ECO:0000256" key="1">
    <source>
        <dbReference type="ARBA" id="ARBA00009085"/>
    </source>
</evidence>
<dbReference type="PANTHER" id="PTHR24006:SF908">
    <property type="entry name" value="DEUBIQUITINATING APOPTOTIC INHIBITOR, ISOFORM A"/>
    <property type="match status" value="1"/>
</dbReference>